<name>A0A1T5IJB6_9FIRM</name>
<evidence type="ECO:0000313" key="3">
    <source>
        <dbReference type="EMBL" id="SKC39261.1"/>
    </source>
</evidence>
<gene>
    <name evidence="2" type="primary">cutC</name>
    <name evidence="3" type="ORF">SAMN02194393_00453</name>
</gene>
<dbReference type="Pfam" id="PF03932">
    <property type="entry name" value="CutC"/>
    <property type="match status" value="1"/>
</dbReference>
<sequence>MILEICVDSYTSMVTAKNAGADRIELCSALNIGGLTPSYGLMKKAKEIKDIEIFVMIRPRCGDFLYDDNEFETMKQDISIAKQMGFDGIVTGILLSNGRIDIDRMSQLVKIAYPLKVSLHRAFDDARNPMEDIPRLIEMGVCRILTSGQRANALEGADYIARLQEKFGDSITIMPGCGVNAGNIKQIYKITKCTHYHMSGKINVDSKMEYRECIKRMNTPKSEFVVERADYDLINKVRDIINDIENDIITKS</sequence>
<reference evidence="3 4" key="1">
    <citation type="submission" date="2017-02" db="EMBL/GenBank/DDBJ databases">
        <authorList>
            <person name="Peterson S.W."/>
        </authorList>
    </citation>
    <scope>NUCLEOTIDE SEQUENCE [LARGE SCALE GENOMIC DNA]</scope>
    <source>
        <strain evidence="3 4">M1</strain>
    </source>
</reference>
<dbReference type="RefSeq" id="WP_079489023.1">
    <property type="nucleotide sequence ID" value="NZ_FUZT01000001.1"/>
</dbReference>
<dbReference type="GO" id="GO:0005507">
    <property type="term" value="F:copper ion binding"/>
    <property type="evidence" value="ECO:0007669"/>
    <property type="project" value="TreeGrafter"/>
</dbReference>
<dbReference type="EMBL" id="FUZT01000001">
    <property type="protein sequence ID" value="SKC39261.1"/>
    <property type="molecule type" value="Genomic_DNA"/>
</dbReference>
<dbReference type="FunFam" id="3.20.20.380:FF:000001">
    <property type="entry name" value="Copper homeostasis protein CutC"/>
    <property type="match status" value="1"/>
</dbReference>
<comment type="subcellular location">
    <subcellularLocation>
        <location evidence="2">Cytoplasm</location>
    </subcellularLocation>
</comment>
<dbReference type="PANTHER" id="PTHR12598:SF0">
    <property type="entry name" value="COPPER HOMEOSTASIS PROTEIN CUTC HOMOLOG"/>
    <property type="match status" value="1"/>
</dbReference>
<dbReference type="Gene3D" id="3.20.20.380">
    <property type="entry name" value="Copper homeostasis (CutC) domain"/>
    <property type="match status" value="1"/>
</dbReference>
<dbReference type="OrthoDB" id="9815677at2"/>
<dbReference type="InterPro" id="IPR005627">
    <property type="entry name" value="CutC-like"/>
</dbReference>
<keyword evidence="2" id="KW-0963">Cytoplasm</keyword>
<dbReference type="Proteomes" id="UP000190285">
    <property type="component" value="Unassembled WGS sequence"/>
</dbReference>
<dbReference type="HAMAP" id="MF_00795">
    <property type="entry name" value="CutC"/>
    <property type="match status" value="1"/>
</dbReference>
<organism evidence="3 4">
    <name type="scientific">Maledivibacter halophilus</name>
    <dbReference type="NCBI Taxonomy" id="36842"/>
    <lineage>
        <taxon>Bacteria</taxon>
        <taxon>Bacillati</taxon>
        <taxon>Bacillota</taxon>
        <taxon>Clostridia</taxon>
        <taxon>Peptostreptococcales</taxon>
        <taxon>Caminicellaceae</taxon>
        <taxon>Maledivibacter</taxon>
    </lineage>
</organism>
<keyword evidence="4" id="KW-1185">Reference proteome</keyword>
<proteinExistence type="inferred from homology"/>
<dbReference type="GO" id="GO:0005737">
    <property type="term" value="C:cytoplasm"/>
    <property type="evidence" value="ECO:0007669"/>
    <property type="project" value="UniProtKB-SubCell"/>
</dbReference>
<accession>A0A1T5IJB6</accession>
<dbReference type="PANTHER" id="PTHR12598">
    <property type="entry name" value="COPPER HOMEOSTASIS PROTEIN CUTC"/>
    <property type="match status" value="1"/>
</dbReference>
<dbReference type="InterPro" id="IPR036822">
    <property type="entry name" value="CutC-like_dom_sf"/>
</dbReference>
<comment type="caution">
    <text evidence="2">Once thought to be involved in copper homeostasis, experiments in E.coli have shown this is not the case.</text>
</comment>
<evidence type="ECO:0000313" key="4">
    <source>
        <dbReference type="Proteomes" id="UP000190285"/>
    </source>
</evidence>
<evidence type="ECO:0000256" key="1">
    <source>
        <dbReference type="ARBA" id="ARBA00007768"/>
    </source>
</evidence>
<evidence type="ECO:0000256" key="2">
    <source>
        <dbReference type="HAMAP-Rule" id="MF_00795"/>
    </source>
</evidence>
<dbReference type="AlphaFoldDB" id="A0A1T5IJB6"/>
<dbReference type="SUPFAM" id="SSF110395">
    <property type="entry name" value="CutC-like"/>
    <property type="match status" value="1"/>
</dbReference>
<protein>
    <recommendedName>
        <fullName evidence="2">PF03932 family protein CutC</fullName>
    </recommendedName>
</protein>
<comment type="similarity">
    <text evidence="1 2">Belongs to the CutC family.</text>
</comment>
<dbReference type="STRING" id="36842.SAMN02194393_00453"/>